<name>A0A2P6PFN7_ROSCH</name>
<sequence>MVHDLHHASHDGLFVNTGDVVVDKQNVQEGMIRFVRIVLAL</sequence>
<accession>A0A2P6PFN7</accession>
<evidence type="ECO:0000313" key="2">
    <source>
        <dbReference type="Proteomes" id="UP000238479"/>
    </source>
</evidence>
<evidence type="ECO:0000313" key="1">
    <source>
        <dbReference type="EMBL" id="PRQ20729.1"/>
    </source>
</evidence>
<organism evidence="1 2">
    <name type="scientific">Rosa chinensis</name>
    <name type="common">China rose</name>
    <dbReference type="NCBI Taxonomy" id="74649"/>
    <lineage>
        <taxon>Eukaryota</taxon>
        <taxon>Viridiplantae</taxon>
        <taxon>Streptophyta</taxon>
        <taxon>Embryophyta</taxon>
        <taxon>Tracheophyta</taxon>
        <taxon>Spermatophyta</taxon>
        <taxon>Magnoliopsida</taxon>
        <taxon>eudicotyledons</taxon>
        <taxon>Gunneridae</taxon>
        <taxon>Pentapetalae</taxon>
        <taxon>rosids</taxon>
        <taxon>fabids</taxon>
        <taxon>Rosales</taxon>
        <taxon>Rosaceae</taxon>
        <taxon>Rosoideae</taxon>
        <taxon>Rosoideae incertae sedis</taxon>
        <taxon>Rosa</taxon>
    </lineage>
</organism>
<dbReference type="AlphaFoldDB" id="A0A2P6PFN7"/>
<gene>
    <name evidence="1" type="ORF">RchiOBHm_Chr7g0231311</name>
</gene>
<dbReference type="EMBL" id="PDCK01000045">
    <property type="protein sequence ID" value="PRQ20729.1"/>
    <property type="molecule type" value="Genomic_DNA"/>
</dbReference>
<proteinExistence type="predicted"/>
<protein>
    <submittedName>
        <fullName evidence="1">Uncharacterized protein</fullName>
    </submittedName>
</protein>
<comment type="caution">
    <text evidence="1">The sequence shown here is derived from an EMBL/GenBank/DDBJ whole genome shotgun (WGS) entry which is preliminary data.</text>
</comment>
<keyword evidence="2" id="KW-1185">Reference proteome</keyword>
<dbReference type="Proteomes" id="UP000238479">
    <property type="component" value="Chromosome 7"/>
</dbReference>
<dbReference type="Gramene" id="PRQ20729">
    <property type="protein sequence ID" value="PRQ20729"/>
    <property type="gene ID" value="RchiOBHm_Chr7g0231311"/>
</dbReference>
<reference evidence="1 2" key="1">
    <citation type="journal article" date="2018" name="Nat. Genet.">
        <title>The Rosa genome provides new insights in the design of modern roses.</title>
        <authorList>
            <person name="Bendahmane M."/>
        </authorList>
    </citation>
    <scope>NUCLEOTIDE SEQUENCE [LARGE SCALE GENOMIC DNA]</scope>
    <source>
        <strain evidence="2">cv. Old Blush</strain>
    </source>
</reference>